<dbReference type="EMBL" id="JAMDLW010000001">
    <property type="protein sequence ID" value="MCY9518299.1"/>
    <property type="molecule type" value="Genomic_DNA"/>
</dbReference>
<evidence type="ECO:0000313" key="3">
    <source>
        <dbReference type="Proteomes" id="UP001207626"/>
    </source>
</evidence>
<comment type="caution">
    <text evidence="2">The sequence shown here is derived from an EMBL/GenBank/DDBJ whole genome shotgun (WGS) entry which is preliminary data.</text>
</comment>
<proteinExistence type="predicted"/>
<keyword evidence="3" id="KW-1185">Reference proteome</keyword>
<dbReference type="InterPro" id="IPR029069">
    <property type="entry name" value="HotDog_dom_sf"/>
</dbReference>
<name>A0ABT4DLR2_9BACL</name>
<dbReference type="RefSeq" id="WP_087432775.1">
    <property type="nucleotide sequence ID" value="NZ_JAMDLV010000108.1"/>
</dbReference>
<dbReference type="PANTHER" id="PTHR43664:SF1">
    <property type="entry name" value="BETA-METHYLMALYL-COA DEHYDRATASE"/>
    <property type="match status" value="1"/>
</dbReference>
<dbReference type="PANTHER" id="PTHR43664">
    <property type="entry name" value="MONOAMINE OXIDASE-RELATED"/>
    <property type="match status" value="1"/>
</dbReference>
<dbReference type="Pfam" id="PF13452">
    <property type="entry name" value="FAS1_DH_region"/>
    <property type="match status" value="1"/>
</dbReference>
<dbReference type="InterPro" id="IPR052342">
    <property type="entry name" value="MCH/BMMD"/>
</dbReference>
<sequence length="131" mass="14708">MDIKAGDVFTWERTFTEEETLQFAHLSGDQGKHHVERDDKGRLMIHGLFTASIGTKIGGDLNYIAREMVSEFVRPVFTGDTITCEVTLTSVEQMEGIKKVALKSIYRNQHGKEVLIGTSHGIIRDELQVNS</sequence>
<organism evidence="2 3">
    <name type="scientific">Paenibacillus apiarius</name>
    <dbReference type="NCBI Taxonomy" id="46240"/>
    <lineage>
        <taxon>Bacteria</taxon>
        <taxon>Bacillati</taxon>
        <taxon>Bacillota</taxon>
        <taxon>Bacilli</taxon>
        <taxon>Bacillales</taxon>
        <taxon>Paenibacillaceae</taxon>
        <taxon>Paenibacillus</taxon>
    </lineage>
</organism>
<gene>
    <name evidence="2" type="ORF">M5X09_01275</name>
</gene>
<accession>A0ABT4DLR2</accession>
<dbReference type="InterPro" id="IPR039569">
    <property type="entry name" value="FAS1-like_DH_region"/>
</dbReference>
<evidence type="ECO:0000259" key="1">
    <source>
        <dbReference type="Pfam" id="PF13452"/>
    </source>
</evidence>
<protein>
    <submittedName>
        <fullName evidence="2">MaoC family dehydratase N-terminal domain-containing protein</fullName>
    </submittedName>
</protein>
<dbReference type="Proteomes" id="UP001207626">
    <property type="component" value="Unassembled WGS sequence"/>
</dbReference>
<feature type="domain" description="FAS1-like dehydratase" evidence="1">
    <location>
        <begin position="61"/>
        <end position="114"/>
    </location>
</feature>
<reference evidence="2 3" key="1">
    <citation type="submission" date="2022-05" db="EMBL/GenBank/DDBJ databases">
        <title>Genome Sequencing of Bee-Associated Microbes.</title>
        <authorList>
            <person name="Dunlap C."/>
        </authorList>
    </citation>
    <scope>NUCLEOTIDE SEQUENCE [LARGE SCALE GENOMIC DNA]</scope>
    <source>
        <strain evidence="2 3">NRRL NRS-1438</strain>
    </source>
</reference>
<evidence type="ECO:0000313" key="2">
    <source>
        <dbReference type="EMBL" id="MCY9518299.1"/>
    </source>
</evidence>
<dbReference type="SUPFAM" id="SSF54637">
    <property type="entry name" value="Thioesterase/thiol ester dehydrase-isomerase"/>
    <property type="match status" value="1"/>
</dbReference>
<dbReference type="Gene3D" id="3.10.129.10">
    <property type="entry name" value="Hotdog Thioesterase"/>
    <property type="match status" value="1"/>
</dbReference>